<organism evidence="1 2">
    <name type="scientific">Lentzea guizhouensis</name>
    <dbReference type="NCBI Taxonomy" id="1586287"/>
    <lineage>
        <taxon>Bacteria</taxon>
        <taxon>Bacillati</taxon>
        <taxon>Actinomycetota</taxon>
        <taxon>Actinomycetes</taxon>
        <taxon>Pseudonocardiales</taxon>
        <taxon>Pseudonocardiaceae</taxon>
        <taxon>Lentzea</taxon>
    </lineage>
</organism>
<dbReference type="Proteomes" id="UP000093053">
    <property type="component" value="Chromosome"/>
</dbReference>
<evidence type="ECO:0000313" key="1">
    <source>
        <dbReference type="EMBL" id="ANZ41011.1"/>
    </source>
</evidence>
<proteinExistence type="predicted"/>
<name>A0A1B2HTG2_9PSEU</name>
<sequence>MHRIAATGDRFAVSGLAGGLARYADTRRTADHPELDFVGDIAFAGSRLVVLTHDNELTSMRLDDTFTARETKPGARRLLPSPVPGTCLLLTDEQVWLVDDANRHLLHATMPAGYALLSAAPGGFTASTPDGCGYWHDGARQHLWPDALCAVLAQDGHRLAVTRPGVVELYEVGG</sequence>
<evidence type="ECO:0000313" key="2">
    <source>
        <dbReference type="Proteomes" id="UP000093053"/>
    </source>
</evidence>
<protein>
    <submittedName>
        <fullName evidence="1">Uncharacterized protein</fullName>
    </submittedName>
</protein>
<dbReference type="RefSeq" id="WP_065919348.1">
    <property type="nucleotide sequence ID" value="NZ_CP016793.1"/>
</dbReference>
<accession>A0A1B2HTG2</accession>
<dbReference type="EMBL" id="CP016793">
    <property type="protein sequence ID" value="ANZ41011.1"/>
    <property type="molecule type" value="Genomic_DNA"/>
</dbReference>
<dbReference type="STRING" id="1586287.BBK82_38565"/>
<reference evidence="1 2" key="1">
    <citation type="submission" date="2016-07" db="EMBL/GenBank/DDBJ databases">
        <title>Complete genome sequence of the Lentzea guizhouensis DHS C013.</title>
        <authorList>
            <person name="Cao C."/>
        </authorList>
    </citation>
    <scope>NUCLEOTIDE SEQUENCE [LARGE SCALE GENOMIC DNA]</scope>
    <source>
        <strain evidence="1 2">DHS C013</strain>
    </source>
</reference>
<dbReference type="KEGG" id="led:BBK82_38565"/>
<gene>
    <name evidence="1" type="ORF">BBK82_38565</name>
</gene>
<keyword evidence="2" id="KW-1185">Reference proteome</keyword>
<dbReference type="AlphaFoldDB" id="A0A1B2HTG2"/>